<comment type="caution">
    <text evidence="5">The sequence shown here is derived from an EMBL/GenBank/DDBJ whole genome shotgun (WGS) entry which is preliminary data.</text>
</comment>
<keyword evidence="6" id="KW-1185">Reference proteome</keyword>
<dbReference type="InterPro" id="IPR002734">
    <property type="entry name" value="RibDG_C"/>
</dbReference>
<dbReference type="GO" id="GO:0008703">
    <property type="term" value="F:5-amino-6-(5-phosphoribosylamino)uracil reductase activity"/>
    <property type="evidence" value="ECO:0007669"/>
    <property type="project" value="InterPro"/>
</dbReference>
<dbReference type="Pfam" id="PF01872">
    <property type="entry name" value="RibD_C"/>
    <property type="match status" value="1"/>
</dbReference>
<evidence type="ECO:0000256" key="3">
    <source>
        <dbReference type="ARBA" id="ARBA00023002"/>
    </source>
</evidence>
<dbReference type="PANTHER" id="PTHR38011:SF7">
    <property type="entry name" value="2,5-DIAMINO-6-RIBOSYLAMINO-4(3H)-PYRIMIDINONE 5'-PHOSPHATE REDUCTASE"/>
    <property type="match status" value="1"/>
</dbReference>
<dbReference type="Proteomes" id="UP000240542">
    <property type="component" value="Unassembled WGS sequence"/>
</dbReference>
<dbReference type="GO" id="GO:0009231">
    <property type="term" value="P:riboflavin biosynthetic process"/>
    <property type="evidence" value="ECO:0007669"/>
    <property type="project" value="InterPro"/>
</dbReference>
<organism evidence="5 6">
    <name type="scientific">Murinocardiopsis flavida</name>
    <dbReference type="NCBI Taxonomy" id="645275"/>
    <lineage>
        <taxon>Bacteria</taxon>
        <taxon>Bacillati</taxon>
        <taxon>Actinomycetota</taxon>
        <taxon>Actinomycetes</taxon>
        <taxon>Streptosporangiales</taxon>
        <taxon>Nocardiopsidaceae</taxon>
        <taxon>Murinocardiopsis</taxon>
    </lineage>
</organism>
<name>A0A2P8DIS2_9ACTN</name>
<dbReference type="PANTHER" id="PTHR38011">
    <property type="entry name" value="DIHYDROFOLATE REDUCTASE FAMILY PROTEIN (AFU_ORTHOLOGUE AFUA_8G06820)"/>
    <property type="match status" value="1"/>
</dbReference>
<keyword evidence="2" id="KW-0521">NADP</keyword>
<dbReference type="SUPFAM" id="SSF53597">
    <property type="entry name" value="Dihydrofolate reductase-like"/>
    <property type="match status" value="1"/>
</dbReference>
<dbReference type="Gene3D" id="3.40.430.10">
    <property type="entry name" value="Dihydrofolate Reductase, subunit A"/>
    <property type="match status" value="1"/>
</dbReference>
<reference evidence="5 6" key="1">
    <citation type="submission" date="2018-03" db="EMBL/GenBank/DDBJ databases">
        <title>Genomic Encyclopedia of Archaeal and Bacterial Type Strains, Phase II (KMG-II): from individual species to whole genera.</title>
        <authorList>
            <person name="Goeker M."/>
        </authorList>
    </citation>
    <scope>NUCLEOTIDE SEQUENCE [LARGE SCALE GENOMIC DNA]</scope>
    <source>
        <strain evidence="5 6">DSM 45312</strain>
    </source>
</reference>
<feature type="domain" description="Bacterial bifunctional deaminase-reductase C-terminal" evidence="4">
    <location>
        <begin position="18"/>
        <end position="229"/>
    </location>
</feature>
<dbReference type="AlphaFoldDB" id="A0A2P8DIS2"/>
<evidence type="ECO:0000313" key="5">
    <source>
        <dbReference type="EMBL" id="PSK97127.1"/>
    </source>
</evidence>
<dbReference type="InterPro" id="IPR050765">
    <property type="entry name" value="Riboflavin_Biosynth_HTPR"/>
</dbReference>
<dbReference type="EMBL" id="PYGA01000009">
    <property type="protein sequence ID" value="PSK97127.1"/>
    <property type="molecule type" value="Genomic_DNA"/>
</dbReference>
<sequence>MRGAPGRSRAPAVSGDRPYTTLSCAMSLDGHIDDLAPRRLVLSDDADWDRVDAVRADHDAILVGAGTVRADDPRLLVRSERRRAARVAAGRPPNPLRVTLTSGGGLDPGHRMFADTAAPTLVYTSASAAPALTRHLAAAPAATVVAAGEPLDLRVLLADLRGRGVERLMVEGGGRVHTRFLAESLADELHLVIAPFMVGEGAAPRFLYPAAFPQTPAAPMRLAEAKAQGDLVLLRYLL</sequence>
<gene>
    <name evidence="5" type="ORF">CLV63_109130</name>
</gene>
<accession>A0A2P8DIS2</accession>
<comment type="pathway">
    <text evidence="1">Cofactor biosynthesis; riboflavin biosynthesis.</text>
</comment>
<evidence type="ECO:0000259" key="4">
    <source>
        <dbReference type="Pfam" id="PF01872"/>
    </source>
</evidence>
<evidence type="ECO:0000256" key="2">
    <source>
        <dbReference type="ARBA" id="ARBA00022857"/>
    </source>
</evidence>
<protein>
    <submittedName>
        <fullName evidence="5">5-amino-6-(5-phosphoribosylamino)uracil reductase</fullName>
    </submittedName>
</protein>
<evidence type="ECO:0000256" key="1">
    <source>
        <dbReference type="ARBA" id="ARBA00005104"/>
    </source>
</evidence>
<proteinExistence type="predicted"/>
<keyword evidence="3" id="KW-0560">Oxidoreductase</keyword>
<dbReference type="InterPro" id="IPR024072">
    <property type="entry name" value="DHFR-like_dom_sf"/>
</dbReference>
<evidence type="ECO:0000313" key="6">
    <source>
        <dbReference type="Proteomes" id="UP000240542"/>
    </source>
</evidence>